<name>A0ABR9DW76_9MICO</name>
<sequence length="153" mass="16156">MRELPAAQRADRPATRSGMGMLMITLYGIFAVASTARATYQVATKLDEAPVAYLLSALAAVLYVVATVALLRATPRARAVAWTSVTVELAGVVGVGVLSFVRPELFPEATVWSHLGEGYGYVPLVLPLLGLWWLARTRPGAGAPAPVTPTPTP</sequence>
<organism evidence="2 3">
    <name type="scientific">Flavimobilis rhizosphaerae</name>
    <dbReference type="NCBI Taxonomy" id="2775421"/>
    <lineage>
        <taxon>Bacteria</taxon>
        <taxon>Bacillati</taxon>
        <taxon>Actinomycetota</taxon>
        <taxon>Actinomycetes</taxon>
        <taxon>Micrococcales</taxon>
        <taxon>Jonesiaceae</taxon>
        <taxon>Flavimobilis</taxon>
    </lineage>
</organism>
<feature type="transmembrane region" description="Helical" evidence="1">
    <location>
        <begin position="79"/>
        <end position="98"/>
    </location>
</feature>
<evidence type="ECO:0000313" key="3">
    <source>
        <dbReference type="Proteomes" id="UP000642107"/>
    </source>
</evidence>
<feature type="transmembrane region" description="Helical" evidence="1">
    <location>
        <begin position="52"/>
        <end position="72"/>
    </location>
</feature>
<feature type="transmembrane region" description="Helical" evidence="1">
    <location>
        <begin position="21"/>
        <end position="40"/>
    </location>
</feature>
<accession>A0ABR9DW76</accession>
<keyword evidence="3" id="KW-1185">Reference proteome</keyword>
<reference evidence="2 3" key="1">
    <citation type="submission" date="2020-09" db="EMBL/GenBank/DDBJ databases">
        <title>Flavimobilis rhizosphaerae sp. nov., isolated from rhizosphere soil of Spartina alterniflora.</title>
        <authorList>
            <person name="Hanqin C."/>
        </authorList>
    </citation>
    <scope>NUCLEOTIDE SEQUENCE [LARGE SCALE GENOMIC DNA]</scope>
    <source>
        <strain evidence="2 3">GY 10621</strain>
    </source>
</reference>
<dbReference type="RefSeq" id="WP_192281425.1">
    <property type="nucleotide sequence ID" value="NZ_JACZDF010000007.1"/>
</dbReference>
<evidence type="ECO:0000313" key="2">
    <source>
        <dbReference type="EMBL" id="MBD9700225.1"/>
    </source>
</evidence>
<comment type="caution">
    <text evidence="2">The sequence shown here is derived from an EMBL/GenBank/DDBJ whole genome shotgun (WGS) entry which is preliminary data.</text>
</comment>
<feature type="transmembrane region" description="Helical" evidence="1">
    <location>
        <begin position="118"/>
        <end position="135"/>
    </location>
</feature>
<evidence type="ECO:0000256" key="1">
    <source>
        <dbReference type="SAM" id="Phobius"/>
    </source>
</evidence>
<dbReference type="Proteomes" id="UP000642107">
    <property type="component" value="Unassembled WGS sequence"/>
</dbReference>
<proteinExistence type="predicted"/>
<gene>
    <name evidence="2" type="ORF">IGS67_12125</name>
</gene>
<evidence type="ECO:0008006" key="4">
    <source>
        <dbReference type="Google" id="ProtNLM"/>
    </source>
</evidence>
<keyword evidence="1" id="KW-0812">Transmembrane</keyword>
<protein>
    <recommendedName>
        <fullName evidence="4">Integral membrane protein</fullName>
    </recommendedName>
</protein>
<keyword evidence="1" id="KW-0472">Membrane</keyword>
<keyword evidence="1" id="KW-1133">Transmembrane helix</keyword>
<dbReference type="EMBL" id="JACZDF010000007">
    <property type="protein sequence ID" value="MBD9700225.1"/>
    <property type="molecule type" value="Genomic_DNA"/>
</dbReference>